<comment type="similarity">
    <text evidence="3 13">Belongs to the cytochrome P450 family.</text>
</comment>
<dbReference type="InterPro" id="IPR036396">
    <property type="entry name" value="Cyt_P450_sf"/>
</dbReference>
<evidence type="ECO:0000313" key="15">
    <source>
        <dbReference type="Proteomes" id="UP000664169"/>
    </source>
</evidence>
<comment type="cofactor">
    <cofactor evidence="1 12">
        <name>heme</name>
        <dbReference type="ChEBI" id="CHEBI:30413"/>
    </cofactor>
</comment>
<dbReference type="PANTHER" id="PTHR24305">
    <property type="entry name" value="CYTOCHROME P450"/>
    <property type="match status" value="1"/>
</dbReference>
<organism evidence="14 15">
    <name type="scientific">Gomphillus americanus</name>
    <dbReference type="NCBI Taxonomy" id="1940652"/>
    <lineage>
        <taxon>Eukaryota</taxon>
        <taxon>Fungi</taxon>
        <taxon>Dikarya</taxon>
        <taxon>Ascomycota</taxon>
        <taxon>Pezizomycotina</taxon>
        <taxon>Lecanoromycetes</taxon>
        <taxon>OSLEUM clade</taxon>
        <taxon>Ostropomycetidae</taxon>
        <taxon>Ostropales</taxon>
        <taxon>Graphidaceae</taxon>
        <taxon>Gomphilloideae</taxon>
        <taxon>Gomphillus</taxon>
    </lineage>
</organism>
<dbReference type="GO" id="GO:0016705">
    <property type="term" value="F:oxidoreductase activity, acting on paired donors, with incorporation or reduction of molecular oxygen"/>
    <property type="evidence" value="ECO:0007669"/>
    <property type="project" value="InterPro"/>
</dbReference>
<evidence type="ECO:0000256" key="3">
    <source>
        <dbReference type="ARBA" id="ARBA00010617"/>
    </source>
</evidence>
<dbReference type="SUPFAM" id="SSF48264">
    <property type="entry name" value="Cytochrome P450"/>
    <property type="match status" value="1"/>
</dbReference>
<evidence type="ECO:0000256" key="13">
    <source>
        <dbReference type="RuleBase" id="RU000461"/>
    </source>
</evidence>
<dbReference type="OrthoDB" id="1470350at2759"/>
<dbReference type="InterPro" id="IPR001128">
    <property type="entry name" value="Cyt_P450"/>
</dbReference>
<reference evidence="14" key="1">
    <citation type="submission" date="2021-03" db="EMBL/GenBank/DDBJ databases">
        <authorList>
            <person name="Tagirdzhanova G."/>
        </authorList>
    </citation>
    <scope>NUCLEOTIDE SEQUENCE</scope>
</reference>
<evidence type="ECO:0000256" key="12">
    <source>
        <dbReference type="PIRSR" id="PIRSR602401-1"/>
    </source>
</evidence>
<keyword evidence="7" id="KW-1133">Transmembrane helix</keyword>
<evidence type="ECO:0008006" key="16">
    <source>
        <dbReference type="Google" id="ProtNLM"/>
    </source>
</evidence>
<dbReference type="InterPro" id="IPR002401">
    <property type="entry name" value="Cyt_P450_E_grp-I"/>
</dbReference>
<sequence length="483" mass="55066">MMFATFIAIAFVGYTLSYLVYNLFFHPLASFPGPLLARSSLLWRIKSSLTGRFHRIIEDQHAKYGKVVRISPNELSFATASSYKAIYGPYPTQKKTFVKADFYKIFGAGFKTGCIGSEQDPAVHGRMKRFLTPAFSTKALGKQEAVVQNCINAFVDKLATLGTQPEGLDMTLWYEMAAFDILGEMAFGESFHCIESEQPHFWQQLIAKHLFFITVVDNARRYPLMRWLGKTLLPHLTVRTQERHSGYSREKIAKRLSDPSNRQDFLRELTEKTSDGEISTEELTAHASTLVVAGGETVAAFMAVSTYYLCRVPQAMQRLSLEIRSSFSSYDAITANECLRLPYLQAVIQEGLRIYPPSPQGLPRTSPGAVVDDIWIPAGAEIYTSVWTVSHDKTQFEKPYEYIPERWLNEGFSDNKDASQPFSTGPRACIGRNFAYMEMSLLLAKIIYKLDFQLLDKNMDFEAQSHMHVQWWKPELKVRFFER</sequence>
<dbReference type="InterPro" id="IPR050121">
    <property type="entry name" value="Cytochrome_P450_monoxygenase"/>
</dbReference>
<dbReference type="PANTHER" id="PTHR24305:SF210">
    <property type="entry name" value="CYTOCHROME P450 MONOOXYGENASE ASQL-RELATED"/>
    <property type="match status" value="1"/>
</dbReference>
<dbReference type="PRINTS" id="PR00385">
    <property type="entry name" value="P450"/>
</dbReference>
<keyword evidence="6 12" id="KW-0479">Metal-binding</keyword>
<evidence type="ECO:0000256" key="4">
    <source>
        <dbReference type="ARBA" id="ARBA00022617"/>
    </source>
</evidence>
<evidence type="ECO:0000256" key="11">
    <source>
        <dbReference type="ARBA" id="ARBA00023136"/>
    </source>
</evidence>
<feature type="binding site" description="axial binding residue" evidence="12">
    <location>
        <position position="429"/>
    </location>
    <ligand>
        <name>heme</name>
        <dbReference type="ChEBI" id="CHEBI:30413"/>
    </ligand>
    <ligandPart>
        <name>Fe</name>
        <dbReference type="ChEBI" id="CHEBI:18248"/>
    </ligandPart>
</feature>
<keyword evidence="4 12" id="KW-0349">Heme</keyword>
<dbReference type="PRINTS" id="PR00463">
    <property type="entry name" value="EP450I"/>
</dbReference>
<dbReference type="FunFam" id="1.10.630.10:FF:000158">
    <property type="entry name" value="Cytochrome P450, putative (Eurofung)"/>
    <property type="match status" value="1"/>
</dbReference>
<evidence type="ECO:0000256" key="6">
    <source>
        <dbReference type="ARBA" id="ARBA00022723"/>
    </source>
</evidence>
<keyword evidence="11" id="KW-0472">Membrane</keyword>
<evidence type="ECO:0000256" key="1">
    <source>
        <dbReference type="ARBA" id="ARBA00001971"/>
    </source>
</evidence>
<dbReference type="GO" id="GO:0004497">
    <property type="term" value="F:monooxygenase activity"/>
    <property type="evidence" value="ECO:0007669"/>
    <property type="project" value="UniProtKB-KW"/>
</dbReference>
<proteinExistence type="inferred from homology"/>
<dbReference type="AlphaFoldDB" id="A0A8H3I174"/>
<dbReference type="GO" id="GO:0005506">
    <property type="term" value="F:iron ion binding"/>
    <property type="evidence" value="ECO:0007669"/>
    <property type="project" value="InterPro"/>
</dbReference>
<dbReference type="Gene3D" id="1.10.630.10">
    <property type="entry name" value="Cytochrome P450"/>
    <property type="match status" value="1"/>
</dbReference>
<evidence type="ECO:0000313" key="14">
    <source>
        <dbReference type="EMBL" id="CAF9911047.1"/>
    </source>
</evidence>
<evidence type="ECO:0000256" key="7">
    <source>
        <dbReference type="ARBA" id="ARBA00022989"/>
    </source>
</evidence>
<evidence type="ECO:0000256" key="10">
    <source>
        <dbReference type="ARBA" id="ARBA00023033"/>
    </source>
</evidence>
<dbReference type="Pfam" id="PF00067">
    <property type="entry name" value="p450"/>
    <property type="match status" value="1"/>
</dbReference>
<dbReference type="PROSITE" id="PS00086">
    <property type="entry name" value="CYTOCHROME_P450"/>
    <property type="match status" value="1"/>
</dbReference>
<comment type="subcellular location">
    <subcellularLocation>
        <location evidence="2">Membrane</location>
    </subcellularLocation>
</comment>
<dbReference type="GO" id="GO:0020037">
    <property type="term" value="F:heme binding"/>
    <property type="evidence" value="ECO:0007669"/>
    <property type="project" value="InterPro"/>
</dbReference>
<comment type="caution">
    <text evidence="14">The sequence shown here is derived from an EMBL/GenBank/DDBJ whole genome shotgun (WGS) entry which is preliminary data.</text>
</comment>
<dbReference type="EMBL" id="CAJPDQ010000006">
    <property type="protein sequence ID" value="CAF9911047.1"/>
    <property type="molecule type" value="Genomic_DNA"/>
</dbReference>
<keyword evidence="8 13" id="KW-0560">Oxidoreductase</keyword>
<name>A0A8H3I174_9LECA</name>
<protein>
    <recommendedName>
        <fullName evidence="16">Cytochrome P450</fullName>
    </recommendedName>
</protein>
<evidence type="ECO:0000256" key="2">
    <source>
        <dbReference type="ARBA" id="ARBA00004370"/>
    </source>
</evidence>
<dbReference type="CDD" id="cd11058">
    <property type="entry name" value="CYP60B-like"/>
    <property type="match status" value="1"/>
</dbReference>
<gene>
    <name evidence="14" type="ORF">GOMPHAMPRED_007283</name>
</gene>
<keyword evidence="9 12" id="KW-0408">Iron</keyword>
<dbReference type="Proteomes" id="UP000664169">
    <property type="component" value="Unassembled WGS sequence"/>
</dbReference>
<dbReference type="InterPro" id="IPR017972">
    <property type="entry name" value="Cyt_P450_CS"/>
</dbReference>
<keyword evidence="5" id="KW-0812">Transmembrane</keyword>
<keyword evidence="10 13" id="KW-0503">Monooxygenase</keyword>
<dbReference type="GO" id="GO:0016020">
    <property type="term" value="C:membrane"/>
    <property type="evidence" value="ECO:0007669"/>
    <property type="project" value="UniProtKB-SubCell"/>
</dbReference>
<accession>A0A8H3I174</accession>
<evidence type="ECO:0000256" key="5">
    <source>
        <dbReference type="ARBA" id="ARBA00022692"/>
    </source>
</evidence>
<evidence type="ECO:0000256" key="9">
    <source>
        <dbReference type="ARBA" id="ARBA00023004"/>
    </source>
</evidence>
<evidence type="ECO:0000256" key="8">
    <source>
        <dbReference type="ARBA" id="ARBA00023002"/>
    </source>
</evidence>
<keyword evidence="15" id="KW-1185">Reference proteome</keyword>